<reference evidence="1 2" key="1">
    <citation type="journal article" date="2022" name="Hortic Res">
        <title>A haplotype resolved chromosomal level avocado genome allows analysis of novel avocado genes.</title>
        <authorList>
            <person name="Nath O."/>
            <person name="Fletcher S.J."/>
            <person name="Hayward A."/>
            <person name="Shaw L.M."/>
            <person name="Masouleh A.K."/>
            <person name="Furtado A."/>
            <person name="Henry R.J."/>
            <person name="Mitter N."/>
        </authorList>
    </citation>
    <scope>NUCLEOTIDE SEQUENCE [LARGE SCALE GENOMIC DNA]</scope>
    <source>
        <strain evidence="2">cv. Hass</strain>
    </source>
</reference>
<dbReference type="Proteomes" id="UP001234297">
    <property type="component" value="Chromosome 7"/>
</dbReference>
<keyword evidence="2" id="KW-1185">Reference proteome</keyword>
<proteinExistence type="predicted"/>
<evidence type="ECO:0000313" key="1">
    <source>
        <dbReference type="EMBL" id="KAJ8629944.1"/>
    </source>
</evidence>
<accession>A0ACC2L909</accession>
<organism evidence="1 2">
    <name type="scientific">Persea americana</name>
    <name type="common">Avocado</name>
    <dbReference type="NCBI Taxonomy" id="3435"/>
    <lineage>
        <taxon>Eukaryota</taxon>
        <taxon>Viridiplantae</taxon>
        <taxon>Streptophyta</taxon>
        <taxon>Embryophyta</taxon>
        <taxon>Tracheophyta</taxon>
        <taxon>Spermatophyta</taxon>
        <taxon>Magnoliopsida</taxon>
        <taxon>Magnoliidae</taxon>
        <taxon>Laurales</taxon>
        <taxon>Lauraceae</taxon>
        <taxon>Persea</taxon>
    </lineage>
</organism>
<name>A0ACC2L909_PERAE</name>
<gene>
    <name evidence="1" type="ORF">MRB53_023267</name>
</gene>
<protein>
    <submittedName>
        <fullName evidence="1">Uncharacterized protein</fullName>
    </submittedName>
</protein>
<sequence>MEIIDEEEVVEAQEQPDQHVDNKNRKRVKHPTEKKKGKRQKRSPAWAMFDDVPMEECLDNKARAKCKKCGIIYLCDTSYGTGNLLNHMQKCGRKDTGDVGQLILGQSEGSLLMRSPKFDLEKFRELVIAAILKHDLPFKFVEYEGLREIFQYISKDLKLPSRNTARADVLKLYKIEREKLKCLLISVPGRICLTSDLWSSIATDGYLALTAHFVDLDWKLQKKIRNFCLMPPPHTGVALSEKVYKLLNEWGIETKLFSLTLDNASNNDRFVEILKGQLKLKNAFLRNGDFFHIHCCAHILNLIVQDGPKEIDESIIKVRESIKNVRGSAARKLKFMECVAQVSLESRKGLQGDVPTRWNSTYLMLEGALYYRLAFVHLQLSDCNYNHCPFEEEYFSLILAIAVILDPRYKLQFVDWAYKNIYGVDSYEFKHVKDTLQSLFESYSENMSNIDPIATATLLTPRGYHGSPSVQ</sequence>
<comment type="caution">
    <text evidence="1">The sequence shown here is derived from an EMBL/GenBank/DDBJ whole genome shotgun (WGS) entry which is preliminary data.</text>
</comment>
<evidence type="ECO:0000313" key="2">
    <source>
        <dbReference type="Proteomes" id="UP001234297"/>
    </source>
</evidence>
<dbReference type="EMBL" id="CM056815">
    <property type="protein sequence ID" value="KAJ8629944.1"/>
    <property type="molecule type" value="Genomic_DNA"/>
</dbReference>